<dbReference type="PANTHER" id="PTHR14084">
    <property type="entry name" value="KYNURENINASE"/>
    <property type="match status" value="1"/>
</dbReference>
<reference evidence="6" key="1">
    <citation type="submission" date="2019-06" db="EMBL/GenBank/DDBJ databases">
        <authorList>
            <person name="Zheng W."/>
        </authorList>
    </citation>
    <scope>NUCLEOTIDE SEQUENCE</scope>
    <source>
        <strain evidence="6">QDHG01</strain>
    </source>
</reference>
<dbReference type="GO" id="GO:0019441">
    <property type="term" value="P:L-tryptophan catabolic process to kynurenine"/>
    <property type="evidence" value="ECO:0007669"/>
    <property type="project" value="TreeGrafter"/>
</dbReference>
<evidence type="ECO:0000313" key="6">
    <source>
        <dbReference type="EMBL" id="TNV83935.1"/>
    </source>
</evidence>
<dbReference type="InterPro" id="IPR002938">
    <property type="entry name" value="FAD-bd"/>
</dbReference>
<dbReference type="Pfam" id="PF01494">
    <property type="entry name" value="FAD_binding_3"/>
    <property type="match status" value="1"/>
</dbReference>
<dbReference type="PRINTS" id="PR00420">
    <property type="entry name" value="RNGMNOXGNASE"/>
</dbReference>
<dbReference type="GO" id="GO:0043420">
    <property type="term" value="P:anthranilate metabolic process"/>
    <property type="evidence" value="ECO:0007669"/>
    <property type="project" value="TreeGrafter"/>
</dbReference>
<dbReference type="EMBL" id="RRYP01003300">
    <property type="protein sequence ID" value="TNV83935.1"/>
    <property type="molecule type" value="Genomic_DNA"/>
</dbReference>
<dbReference type="Proteomes" id="UP000785679">
    <property type="component" value="Unassembled WGS sequence"/>
</dbReference>
<dbReference type="SUPFAM" id="SSF53383">
    <property type="entry name" value="PLP-dependent transferases"/>
    <property type="match status" value="1"/>
</dbReference>
<dbReference type="AlphaFoldDB" id="A0A8J8P122"/>
<name>A0A8J8P122_HALGN</name>
<dbReference type="InterPro" id="IPR000192">
    <property type="entry name" value="Aminotrans_V_dom"/>
</dbReference>
<comment type="caution">
    <text evidence="6">The sequence shown here is derived from an EMBL/GenBank/DDBJ whole genome shotgun (WGS) entry which is preliminary data.</text>
</comment>
<organism evidence="6 7">
    <name type="scientific">Halteria grandinella</name>
    <dbReference type="NCBI Taxonomy" id="5974"/>
    <lineage>
        <taxon>Eukaryota</taxon>
        <taxon>Sar</taxon>
        <taxon>Alveolata</taxon>
        <taxon>Ciliophora</taxon>
        <taxon>Intramacronucleata</taxon>
        <taxon>Spirotrichea</taxon>
        <taxon>Stichotrichia</taxon>
        <taxon>Sporadotrichida</taxon>
        <taxon>Halteriidae</taxon>
        <taxon>Halteria</taxon>
    </lineage>
</organism>
<dbReference type="GO" id="GO:0009435">
    <property type="term" value="P:NAD+ biosynthetic process"/>
    <property type="evidence" value="ECO:0007669"/>
    <property type="project" value="InterPro"/>
</dbReference>
<keyword evidence="3" id="KW-0663">Pyridoxal phosphate</keyword>
<dbReference type="GO" id="GO:0030429">
    <property type="term" value="F:kynureninase activity"/>
    <property type="evidence" value="ECO:0007669"/>
    <property type="project" value="InterPro"/>
</dbReference>
<keyword evidence="1" id="KW-0662">Pyridine nucleotide biosynthesis</keyword>
<gene>
    <name evidence="6" type="ORF">FGO68_gene10376</name>
</gene>
<evidence type="ECO:0000256" key="3">
    <source>
        <dbReference type="ARBA" id="ARBA00022898"/>
    </source>
</evidence>
<dbReference type="InterPro" id="IPR036188">
    <property type="entry name" value="FAD/NAD-bd_sf"/>
</dbReference>
<dbReference type="InterPro" id="IPR010111">
    <property type="entry name" value="Kynureninase"/>
</dbReference>
<evidence type="ECO:0000259" key="4">
    <source>
        <dbReference type="Pfam" id="PF00266"/>
    </source>
</evidence>
<dbReference type="SUPFAM" id="SSF51905">
    <property type="entry name" value="FAD/NAD(P)-binding domain"/>
    <property type="match status" value="1"/>
</dbReference>
<dbReference type="InterPro" id="IPR015421">
    <property type="entry name" value="PyrdxlP-dep_Trfase_major"/>
</dbReference>
<evidence type="ECO:0008006" key="8">
    <source>
        <dbReference type="Google" id="ProtNLM"/>
    </source>
</evidence>
<dbReference type="OrthoDB" id="5978656at2759"/>
<dbReference type="Gene3D" id="3.50.50.60">
    <property type="entry name" value="FAD/NAD(P)-binding domain"/>
    <property type="match status" value="1"/>
</dbReference>
<keyword evidence="7" id="KW-1185">Reference proteome</keyword>
<evidence type="ECO:0000313" key="7">
    <source>
        <dbReference type="Proteomes" id="UP000785679"/>
    </source>
</evidence>
<feature type="domain" description="Aminotransferase class V" evidence="4">
    <location>
        <begin position="546"/>
        <end position="832"/>
    </location>
</feature>
<feature type="domain" description="FAD-binding" evidence="5">
    <location>
        <begin position="7"/>
        <end position="333"/>
    </location>
</feature>
<dbReference type="PANTHER" id="PTHR14084:SF0">
    <property type="entry name" value="KYNURENINASE"/>
    <property type="match status" value="1"/>
</dbReference>
<dbReference type="Gene3D" id="3.90.1150.10">
    <property type="entry name" value="Aspartate Aminotransferase, domain 1"/>
    <property type="match status" value="1"/>
</dbReference>
<accession>A0A8J8P122</accession>
<evidence type="ECO:0000256" key="2">
    <source>
        <dbReference type="ARBA" id="ARBA00022801"/>
    </source>
</evidence>
<dbReference type="Gene3D" id="3.40.640.10">
    <property type="entry name" value="Type I PLP-dependent aspartate aminotransferase-like (Major domain)"/>
    <property type="match status" value="1"/>
</dbReference>
<proteinExistence type="predicted"/>
<dbReference type="GO" id="GO:0005737">
    <property type="term" value="C:cytoplasm"/>
    <property type="evidence" value="ECO:0007669"/>
    <property type="project" value="InterPro"/>
</dbReference>
<dbReference type="InterPro" id="IPR015422">
    <property type="entry name" value="PyrdxlP-dep_Trfase_small"/>
</dbReference>
<evidence type="ECO:0000259" key="5">
    <source>
        <dbReference type="Pfam" id="PF01494"/>
    </source>
</evidence>
<dbReference type="GO" id="GO:0071949">
    <property type="term" value="F:FAD binding"/>
    <property type="evidence" value="ECO:0007669"/>
    <property type="project" value="InterPro"/>
</dbReference>
<dbReference type="GO" id="GO:0030170">
    <property type="term" value="F:pyridoxal phosphate binding"/>
    <property type="evidence" value="ECO:0007669"/>
    <property type="project" value="InterPro"/>
</dbReference>
<dbReference type="Pfam" id="PF00266">
    <property type="entry name" value="Aminotran_5"/>
    <property type="match status" value="1"/>
</dbReference>
<evidence type="ECO:0000256" key="1">
    <source>
        <dbReference type="ARBA" id="ARBA00022642"/>
    </source>
</evidence>
<sequence length="877" mass="100208">MEQAHQKICILGAGPVGLGLALMLIKELPTISIDIYEKRDLVAPEGFSIALALSQRGLHGLKMAGIEASDLKTVPLYGRGVHPSTGDWEFQQYGRKGEHLSALSRNHLHDVLMSRIEQHSSIRIIKGCQISSVNFQAGTVDVNGQQSEPYTFIYAADGAFSKTRVNMVRAFMDNQFTDKQSYNYKVEYSQLGYVEVTIKSDTLDKNCLHYWPRGSFQLFGIPDAQTNEFTGDIFMPMEGELCFNNFTKESFERFVKDTFPDLDMTFHVATNQQGKIKAHQIPNVLVYPWKYHKVCLMGDAAHGMEPFIGQGLNCGLEDCTTLLSIIQEMKKEGKQVDFHEASERMQVLRREQVDAIQQMTKINYVETSKHIDDRKFLYRKKVSVYLSHHYPDLYLSQYQLVSFNRVDYSKALAMIPIEREILNEICDLPKIEDIVNSNKRLPLIESILNKYQDKTTEIFKGTSADPSSRQVIPHFRDNYFWCKFNQQTGDKIIYLNGHSMGLQPKLTEIKVMEVLTQWKKEKDIMSLFRDHWFPLEENLYKMLIGLVGAASTEEICLGSSLTVNFHQMIATFYKPLQTGKKKIIMIKPEFNSDVFAVQSWVDVFGYTDAIIEVSVEVTEDASERVIAEIIRSKDEVSIVCMSAVNFVTGQLYDIKKIAEACRANNVYLILQLAHSVGSSILKLHEWQVDCAVWCTYKYINCCQGTCGGLFVHENHKDIMPGLRGWHGADKSVIYNFVPEFKKKAGANGFQISCFDPSQYARIHASLTTIEKFGGIEEVVKRNSELYEYVYEQVEKIPGIEIVSPKERGHHGGHMALKFPKGFKPTLAQHMSDRHIVTDYRDMNSTHFIMRSAFIAMYNDKYDCDAFIQAIKELPDFH</sequence>
<keyword evidence="2" id="KW-0378">Hydrolase</keyword>
<protein>
    <recommendedName>
        <fullName evidence="8">Kynurenine 3-monooxygenase</fullName>
    </recommendedName>
</protein>
<dbReference type="InterPro" id="IPR015424">
    <property type="entry name" value="PyrdxlP-dep_Trfase"/>
</dbReference>